<proteinExistence type="predicted"/>
<dbReference type="OrthoDB" id="4328322at2"/>
<evidence type="ECO:0000313" key="2">
    <source>
        <dbReference type="Proteomes" id="UP000320580"/>
    </source>
</evidence>
<organism evidence="1 2">
    <name type="scientific">Streptomyces qinzhouensis</name>
    <dbReference type="NCBI Taxonomy" id="2599401"/>
    <lineage>
        <taxon>Bacteria</taxon>
        <taxon>Bacillati</taxon>
        <taxon>Actinomycetota</taxon>
        <taxon>Actinomycetes</taxon>
        <taxon>Kitasatosporales</taxon>
        <taxon>Streptomycetaceae</taxon>
        <taxon>Streptomyces</taxon>
    </lineage>
</organism>
<accession>A0A5B8JKQ6</accession>
<evidence type="ECO:0000313" key="1">
    <source>
        <dbReference type="EMBL" id="QDY80491.1"/>
    </source>
</evidence>
<sequence>MGYRAGVLITGGETTAPGTALLIAAAPVGRGRLVDAGSVLPALAAVPPSALTGTRAATVVELADPLDPQTVLTRIRAAATAEGPLFLYVTGQLQLDRRQRLPHLALARTTPATVRYTGLPWHWLASELTIRRPGTTTVVVDLVTAPEVWQRLTDEGPRLLALGSAIRLYGRVAPPPDRREAAVPAYLAACAAIWRSGARPDPAALHEQAALQSGSAGALFLAPAPVVPVPQAVVPVPPGPRPVEDPHPAILAAAQAGRHGEAAAVAAAWEQRELRAYGPGSPQAIHWLEVRADLARLAGDPALSCELWMAAADARLARQQTADDPDVEGAVDRAHHQWEQITDRERARVAAPRLVALRRRVPGRQRGALRVLQRRLEQLHAGPPVAGRPGPGS</sequence>
<name>A0A5B8JKQ6_9ACTN</name>
<dbReference type="AlphaFoldDB" id="A0A5B8JKQ6"/>
<dbReference type="Proteomes" id="UP000320580">
    <property type="component" value="Chromosome"/>
</dbReference>
<protein>
    <submittedName>
        <fullName evidence="1">Uncharacterized protein</fullName>
    </submittedName>
</protein>
<keyword evidence="2" id="KW-1185">Reference proteome</keyword>
<gene>
    <name evidence="1" type="ORF">FQU76_32710</name>
</gene>
<reference evidence="1 2" key="1">
    <citation type="submission" date="2019-07" db="EMBL/GenBank/DDBJ databases">
        <authorList>
            <person name="Zhu P."/>
        </authorList>
    </citation>
    <scope>NUCLEOTIDE SEQUENCE [LARGE SCALE GENOMIC DNA]</scope>
    <source>
        <strain evidence="1 2">SSL-25</strain>
    </source>
</reference>
<dbReference type="EMBL" id="CP042266">
    <property type="protein sequence ID" value="QDY80491.1"/>
    <property type="molecule type" value="Genomic_DNA"/>
</dbReference>
<dbReference type="KEGG" id="sqz:FQU76_32710"/>